<reference evidence="1 2" key="1">
    <citation type="journal article" date="2011" name="J. Bacteriol.">
        <title>Genome Sequence of Lactobacillus salivarius GJ-24, a Probiotic Strain Isolated from Healthy Adult Intestine.</title>
        <authorList>
            <person name="Cho Y.J."/>
            <person name="Choi J.K."/>
            <person name="Kim J.H."/>
            <person name="Lim Y.S."/>
            <person name="Ham J.S."/>
            <person name="Kang D.K."/>
            <person name="Chun J."/>
            <person name="Paik H.D."/>
            <person name="Kim G.B."/>
        </authorList>
    </citation>
    <scope>NUCLEOTIDE SEQUENCE [LARGE SCALE GENOMIC DNA]</scope>
    <source>
        <strain evidence="1 2">GJ-24</strain>
    </source>
</reference>
<dbReference type="NCBIfam" id="TIGR01547">
    <property type="entry name" value="phage_term_2"/>
    <property type="match status" value="1"/>
</dbReference>
<dbReference type="InterPro" id="IPR006437">
    <property type="entry name" value="Phage_terminase_lsu"/>
</dbReference>
<dbReference type="InterPro" id="IPR027417">
    <property type="entry name" value="P-loop_NTPase"/>
</dbReference>
<dbReference type="Gene3D" id="3.30.420.280">
    <property type="match status" value="1"/>
</dbReference>
<comment type="caution">
    <text evidence="1">The sequence shown here is derived from an EMBL/GenBank/DDBJ whole genome shotgun (WGS) entry which is preliminary data.</text>
</comment>
<name>F7QW42_9LACO</name>
<evidence type="ECO:0000313" key="2">
    <source>
        <dbReference type="Proteomes" id="UP000003074"/>
    </source>
</evidence>
<dbReference type="AlphaFoldDB" id="F7QW42"/>
<evidence type="ECO:0000313" key="1">
    <source>
        <dbReference type="EMBL" id="EGM50843.1"/>
    </source>
</evidence>
<dbReference type="Proteomes" id="UP000003074">
    <property type="component" value="Unassembled WGS sequence"/>
</dbReference>
<organism evidence="1 2">
    <name type="scientific">Ligilactobacillus salivarius GJ-24</name>
    <dbReference type="NCBI Taxonomy" id="1041521"/>
    <lineage>
        <taxon>Bacteria</taxon>
        <taxon>Bacillati</taxon>
        <taxon>Bacillota</taxon>
        <taxon>Bacilli</taxon>
        <taxon>Lactobacillales</taxon>
        <taxon>Lactobacillaceae</taxon>
        <taxon>Ligilactobacillus</taxon>
    </lineage>
</organism>
<accession>F7QW42</accession>
<dbReference type="PATRIC" id="fig|1041521.3.peg.1398"/>
<gene>
    <name evidence="1" type="ORF">LSGJ_01391</name>
</gene>
<dbReference type="Gene3D" id="3.40.50.300">
    <property type="entry name" value="P-loop containing nucleotide triphosphate hydrolases"/>
    <property type="match status" value="1"/>
</dbReference>
<proteinExistence type="predicted"/>
<dbReference type="PANTHER" id="PTHR39184">
    <property type="match status" value="1"/>
</dbReference>
<sequence length="429" mass="49960">MKPNFKFSFKPLSKKQLQVLFWWQHPEYADKFAIIADGSVRAGKTVIMSTSYVRWAMMNFNNVNFGMAGKTIGSLRRNVIRDLKRILISEHYHVNDNQSDNMLTISKNGHTNFFFLFGGTNEASQDLVQGITAGGFFFDEVALMPESFVSQATSRLSVEGSKAWFNCNPESPYHWFKLEWIDKLTDKNAIRVHFLMKDNPSLSQNTINRYESMYSGVFYQRYILGEWSVADGVVYDNFDRETMVVDLPADIVFEKYWISIDYGTQNPTVFKLWALYKGIWYNIDEYYYSGRAKGHQKTDEQYADDLEEFFYKNSLSRNSVKVIVDPSAASFKKSLRNRGFEVVNANNNVLDGIRFMMSQMNQGKVKWTEASKNTIKEFNSYVWDPKAANRGEDVVVKEHDHCLDADRYFCMKVLYRKKRKTVNLYKEGI</sequence>
<dbReference type="Pfam" id="PF03237">
    <property type="entry name" value="Terminase_6N"/>
    <property type="match status" value="1"/>
</dbReference>
<dbReference type="EMBL" id="AFOI01000004">
    <property type="protein sequence ID" value="EGM50843.1"/>
    <property type="molecule type" value="Genomic_DNA"/>
</dbReference>
<dbReference type="PANTHER" id="PTHR39184:SF1">
    <property type="entry name" value="PBSX PHAGE TERMINASE LARGE SUBUNIT"/>
    <property type="match status" value="1"/>
</dbReference>
<protein>
    <submittedName>
        <fullName evidence="1">Phage terminase, large subunit, PBSX family</fullName>
    </submittedName>
</protein>
<dbReference type="InterPro" id="IPR052380">
    <property type="entry name" value="Viral_DNA_packaging_terminase"/>
</dbReference>